<keyword evidence="1" id="KW-0812">Transmembrane</keyword>
<keyword evidence="1" id="KW-1133">Transmembrane helix</keyword>
<organism evidence="2 5">
    <name type="scientific">Crassostrea virginica</name>
    <name type="common">Eastern oyster</name>
    <dbReference type="NCBI Taxonomy" id="6565"/>
    <lineage>
        <taxon>Eukaryota</taxon>
        <taxon>Metazoa</taxon>
        <taxon>Spiralia</taxon>
        <taxon>Lophotrochozoa</taxon>
        <taxon>Mollusca</taxon>
        <taxon>Bivalvia</taxon>
        <taxon>Autobranchia</taxon>
        <taxon>Pteriomorphia</taxon>
        <taxon>Ostreida</taxon>
        <taxon>Ostreoidea</taxon>
        <taxon>Ostreidae</taxon>
        <taxon>Crassostrea</taxon>
    </lineage>
</organism>
<dbReference type="RefSeq" id="XP_022336354.1">
    <property type="nucleotide sequence ID" value="XM_022480646.1"/>
</dbReference>
<evidence type="ECO:0000256" key="1">
    <source>
        <dbReference type="SAM" id="Phobius"/>
    </source>
</evidence>
<proteinExistence type="predicted"/>
<gene>
    <name evidence="3 4 5 6" type="primary">LOC111132806</name>
</gene>
<dbReference type="Proteomes" id="UP000694844">
    <property type="component" value="Chromosome 5"/>
</dbReference>
<feature type="transmembrane region" description="Helical" evidence="1">
    <location>
        <begin position="142"/>
        <end position="162"/>
    </location>
</feature>
<keyword evidence="2" id="KW-1185">Reference proteome</keyword>
<accession>A0A8B8E9K8</accession>
<feature type="transmembrane region" description="Helical" evidence="1">
    <location>
        <begin position="102"/>
        <end position="122"/>
    </location>
</feature>
<keyword evidence="1" id="KW-0472">Membrane</keyword>
<dbReference type="RefSeq" id="XP_022336353.1">
    <property type="nucleotide sequence ID" value="XM_022480645.1"/>
</dbReference>
<dbReference type="OrthoDB" id="10458983at2759"/>
<reference evidence="3 4" key="1">
    <citation type="submission" date="2025-04" db="UniProtKB">
        <authorList>
            <consortium name="RefSeq"/>
        </authorList>
    </citation>
    <scope>IDENTIFICATION</scope>
    <source>
        <tissue evidence="3 4">Whole sample</tissue>
    </source>
</reference>
<dbReference type="RefSeq" id="XP_022336355.1">
    <property type="nucleotide sequence ID" value="XM_022480647.1"/>
</dbReference>
<protein>
    <submittedName>
        <fullName evidence="3 4">Uncharacterized protein LOC111132806</fullName>
    </submittedName>
</protein>
<feature type="transmembrane region" description="Helical" evidence="1">
    <location>
        <begin position="70"/>
        <end position="90"/>
    </location>
</feature>
<dbReference type="KEGG" id="cvn:111132806"/>
<evidence type="ECO:0000313" key="2">
    <source>
        <dbReference type="Proteomes" id="UP000694844"/>
    </source>
</evidence>
<dbReference type="RefSeq" id="XP_022336352.1">
    <property type="nucleotide sequence ID" value="XM_022480644.1"/>
</dbReference>
<dbReference type="AlphaFoldDB" id="A0A8B8E9K8"/>
<evidence type="ECO:0000313" key="5">
    <source>
        <dbReference type="RefSeq" id="XP_022336354.1"/>
    </source>
</evidence>
<name>A0A8B8E9K8_CRAVI</name>
<evidence type="ECO:0000313" key="4">
    <source>
        <dbReference type="RefSeq" id="XP_022336353.1"/>
    </source>
</evidence>
<sequence>MDDEGKEESKQRHVITSPIPATIYRWKRDTTLPEGAVLMNPDQVREVIKCKLSHHSTYIDTILLRKGSSIAAGVAGLTSCGLTLALGRVFSTARGLPLPVTVVTATTFISVLPTFASQSLYISEPILSGLNTSLFKSTGISLLIQTFCGIVFPCSVAGYKVFASQVPPGTQKGNLGWFFRTVLSNRAFTRTLYGCLALQIAVGGLLPFLTLDQFEDFTFNVLSKSHKKNNT</sequence>
<feature type="transmembrane region" description="Helical" evidence="1">
    <location>
        <begin position="192"/>
        <end position="211"/>
    </location>
</feature>
<evidence type="ECO:0000313" key="6">
    <source>
        <dbReference type="RefSeq" id="XP_022336355.1"/>
    </source>
</evidence>
<evidence type="ECO:0000313" key="3">
    <source>
        <dbReference type="RefSeq" id="XP_022336352.1"/>
    </source>
</evidence>
<dbReference type="GeneID" id="111132806"/>